<accession>A0ABX0JNI2</accession>
<evidence type="ECO:0000313" key="2">
    <source>
        <dbReference type="EMBL" id="NHN84599.1"/>
    </source>
</evidence>
<feature type="region of interest" description="Disordered" evidence="1">
    <location>
        <begin position="19"/>
        <end position="40"/>
    </location>
</feature>
<gene>
    <name evidence="2" type="ORF">GOB93_08065</name>
</gene>
<reference evidence="2 3" key="1">
    <citation type="journal article" date="2020" name="Int. J. Syst. Evol. Microbiol.">
        <title>Novel acetic acid bacteria from cider fermentations: Acetobacter conturbans sp. nov. and Acetobacter fallax sp. nov.</title>
        <authorList>
            <person name="Sombolestani A.S."/>
            <person name="Cleenwerck I."/>
            <person name="Cnockaert M."/>
            <person name="Borremans W."/>
            <person name="Wieme A.D."/>
            <person name="De Vuyst L."/>
            <person name="Vandamme P."/>
        </authorList>
    </citation>
    <scope>NUCLEOTIDE SEQUENCE [LARGE SCALE GENOMIC DNA]</scope>
    <source>
        <strain evidence="2 3">LMG 30640</strain>
    </source>
</reference>
<evidence type="ECO:0000313" key="3">
    <source>
        <dbReference type="Proteomes" id="UP000635278"/>
    </source>
</evidence>
<organism evidence="2 3">
    <name type="scientific">Acetobacter musti</name>
    <dbReference type="NCBI Taxonomy" id="864732"/>
    <lineage>
        <taxon>Bacteria</taxon>
        <taxon>Pseudomonadati</taxon>
        <taxon>Pseudomonadota</taxon>
        <taxon>Alphaproteobacteria</taxon>
        <taxon>Acetobacterales</taxon>
        <taxon>Acetobacteraceae</taxon>
        <taxon>Acetobacter</taxon>
    </lineage>
</organism>
<dbReference type="EMBL" id="WOTB01000008">
    <property type="protein sequence ID" value="NHN84599.1"/>
    <property type="molecule type" value="Genomic_DNA"/>
</dbReference>
<comment type="caution">
    <text evidence="2">The sequence shown here is derived from an EMBL/GenBank/DDBJ whole genome shotgun (WGS) entry which is preliminary data.</text>
</comment>
<evidence type="ECO:0008006" key="4">
    <source>
        <dbReference type="Google" id="ProtNLM"/>
    </source>
</evidence>
<dbReference type="Proteomes" id="UP000635278">
    <property type="component" value="Unassembled WGS sequence"/>
</dbReference>
<name>A0ABX0JNI2_9PROT</name>
<evidence type="ECO:0000256" key="1">
    <source>
        <dbReference type="SAM" id="MobiDB-lite"/>
    </source>
</evidence>
<keyword evidence="3" id="KW-1185">Reference proteome</keyword>
<sequence length="89" mass="9738">MSGVITYFQLMAWQQHLGRDLMPPSGRDDPDRPAQRRLSSKNVVVPLRSGIVVPLSAAPLTGSEQVRPGPFRRFFARLTGLSGPGELPV</sequence>
<dbReference type="RefSeq" id="WP_173582989.1">
    <property type="nucleotide sequence ID" value="NZ_WOTB01000008.1"/>
</dbReference>
<protein>
    <recommendedName>
        <fullName evidence="4">Transposase</fullName>
    </recommendedName>
</protein>
<proteinExistence type="predicted"/>